<sequence>MQPLLLNRKSVNSMREQLVYSQISTCLFHPAIMSYRTPMRTRSTTSHGSSTPSSANPPRSEMRRLERPPSRTFRPASPRHPGNRSRPGSSLGSFPSSDSANSRPSTPSFRQEPYTGNIAVSIRPNPQSVSPNSPWSIDSIGQTITNTTDFTSYSFDNVFPADAECSNRFVYDRAGSELVKKFLNEGYNATIFAYGMTGSGKTFSMKGNNSDPGFVQLAIDDLFAKIESDSREYSVSVNYLEIYNEKIIDLLSTGSATDLKIREDSAYGNCVVGVNSPSITSKDQLLQLIRKGDTNRKTSVTDYNHRSSRSHSILQIRVSAVDRIRCRESNATLSLCDLAGSERATSSLERSKEGAYINKSLLALSTVINKLSLASTTLTADHIPYRDSKLTRLLQPALSGSSLVSILCTVHLGSGSGLTNQHRISETYNTLRFAARAKDIVVSVNKNQMNIDEDSLRLVETLRRTIETQKNEITMLKQSSTFSGETNGNSVELQQKEMQIGQLQAELAVCNERLEHFARLTDLQKTETIMLKNDTVNDILGSGAEESQMIMANFEEFHRRLNYELEESKLYISQLEMQLRNALSHQQPVHRSAVPKEYETRIKDQEEEIWHLKELLKDKDHVIKSLTKTSKLRRLADSTNTDHRKWQASGNEKDSPQRPSGNSFVI</sequence>
<gene>
    <name evidence="11" type="ORF">PGUG_03580</name>
</gene>
<dbReference type="GO" id="GO:0005524">
    <property type="term" value="F:ATP binding"/>
    <property type="evidence" value="ECO:0007669"/>
    <property type="project" value="UniProtKB-UniRule"/>
</dbReference>
<feature type="region of interest" description="Disordered" evidence="9">
    <location>
        <begin position="40"/>
        <end position="112"/>
    </location>
</feature>
<dbReference type="PANTHER" id="PTHR47968:SF36">
    <property type="entry name" value="KINESIN HEAVY CHAIN ISOFORM X1"/>
    <property type="match status" value="1"/>
</dbReference>
<dbReference type="GO" id="GO:0008017">
    <property type="term" value="F:microtubule binding"/>
    <property type="evidence" value="ECO:0007669"/>
    <property type="project" value="InterPro"/>
</dbReference>
<dbReference type="GO" id="GO:0061863">
    <property type="term" value="F:microtubule plus end polymerase"/>
    <property type="evidence" value="ECO:0007669"/>
    <property type="project" value="EnsemblFungi"/>
</dbReference>
<dbReference type="GO" id="GO:0007026">
    <property type="term" value="P:negative regulation of microtubule depolymerization"/>
    <property type="evidence" value="ECO:0007669"/>
    <property type="project" value="EnsemblFungi"/>
</dbReference>
<dbReference type="VEuPathDB" id="FungiDB:PGUG_03580"/>
<name>A5DJX9_PICGU</name>
<dbReference type="FunCoup" id="A5DJX9">
    <property type="interactions" value="49"/>
</dbReference>
<dbReference type="eggNOG" id="KOG0242">
    <property type="taxonomic scope" value="Eukaryota"/>
</dbReference>
<dbReference type="PANTHER" id="PTHR47968">
    <property type="entry name" value="CENTROMERE PROTEIN E"/>
    <property type="match status" value="1"/>
</dbReference>
<dbReference type="PROSITE" id="PS50067">
    <property type="entry name" value="KINESIN_MOTOR_2"/>
    <property type="match status" value="1"/>
</dbReference>
<dbReference type="KEGG" id="pgu:PGUG_03580"/>
<keyword evidence="3 6" id="KW-0067">ATP-binding</keyword>
<dbReference type="OMA" id="LCTIHMG"/>
<dbReference type="InterPro" id="IPR027417">
    <property type="entry name" value="P-loop_NTPase"/>
</dbReference>
<dbReference type="InterPro" id="IPR036961">
    <property type="entry name" value="Kinesin_motor_dom_sf"/>
</dbReference>
<dbReference type="Proteomes" id="UP000001997">
    <property type="component" value="Unassembled WGS sequence"/>
</dbReference>
<evidence type="ECO:0000313" key="12">
    <source>
        <dbReference type="Proteomes" id="UP000001997"/>
    </source>
</evidence>
<dbReference type="RefSeq" id="XP_001484199.2">
    <property type="nucleotide sequence ID" value="XM_001484149.1"/>
</dbReference>
<feature type="compositionally biased region" description="Basic and acidic residues" evidence="9">
    <location>
        <begin position="635"/>
        <end position="656"/>
    </location>
</feature>
<dbReference type="GO" id="GO:0008574">
    <property type="term" value="F:plus-end-directed microtubule motor activity"/>
    <property type="evidence" value="ECO:0007669"/>
    <property type="project" value="EnsemblFungi"/>
</dbReference>
<dbReference type="EMBL" id="CH408158">
    <property type="protein sequence ID" value="EDK39482.2"/>
    <property type="molecule type" value="Genomic_DNA"/>
</dbReference>
<dbReference type="HOGENOM" id="CLU_001485_24_1_1"/>
<feature type="compositionally biased region" description="Basic and acidic residues" evidence="9">
    <location>
        <begin position="60"/>
        <end position="69"/>
    </location>
</feature>
<protein>
    <recommendedName>
        <fullName evidence="7">Kinesin-like protein</fullName>
    </recommendedName>
</protein>
<comment type="similarity">
    <text evidence="6 7">Belongs to the TRAFAC class myosin-kinesin ATPase superfamily. Kinesin family.</text>
</comment>
<feature type="compositionally biased region" description="Polar residues" evidence="9">
    <location>
        <begin position="657"/>
        <end position="666"/>
    </location>
</feature>
<accession>A5DJX9</accession>
<feature type="coiled-coil region" evidence="8">
    <location>
        <begin position="459"/>
        <end position="513"/>
    </location>
</feature>
<evidence type="ECO:0000259" key="10">
    <source>
        <dbReference type="PROSITE" id="PS50067"/>
    </source>
</evidence>
<dbReference type="Pfam" id="PF00225">
    <property type="entry name" value="Kinesin"/>
    <property type="match status" value="1"/>
</dbReference>
<organism evidence="11 12">
    <name type="scientific">Meyerozyma guilliermondii (strain ATCC 6260 / CBS 566 / DSM 6381 / JCM 1539 / NBRC 10279 / NRRL Y-324)</name>
    <name type="common">Yeast</name>
    <name type="synonym">Candida guilliermondii</name>
    <dbReference type="NCBI Taxonomy" id="294746"/>
    <lineage>
        <taxon>Eukaryota</taxon>
        <taxon>Fungi</taxon>
        <taxon>Dikarya</taxon>
        <taxon>Ascomycota</taxon>
        <taxon>Saccharomycotina</taxon>
        <taxon>Pichiomycetes</taxon>
        <taxon>Debaryomycetaceae</taxon>
        <taxon>Meyerozyma</taxon>
    </lineage>
</organism>
<proteinExistence type="inferred from homology"/>
<dbReference type="GO" id="GO:0005816">
    <property type="term" value="C:spindle pole body"/>
    <property type="evidence" value="ECO:0007669"/>
    <property type="project" value="EnsemblFungi"/>
</dbReference>
<dbReference type="Gene3D" id="3.40.850.10">
    <property type="entry name" value="Kinesin motor domain"/>
    <property type="match status" value="1"/>
</dbReference>
<keyword evidence="1 7" id="KW-0493">Microtubule</keyword>
<dbReference type="SMART" id="SM00129">
    <property type="entry name" value="KISc"/>
    <property type="match status" value="1"/>
</dbReference>
<dbReference type="SUPFAM" id="SSF52540">
    <property type="entry name" value="P-loop containing nucleoside triphosphate hydrolases"/>
    <property type="match status" value="1"/>
</dbReference>
<evidence type="ECO:0000256" key="7">
    <source>
        <dbReference type="RuleBase" id="RU000394"/>
    </source>
</evidence>
<keyword evidence="2 6" id="KW-0547">Nucleotide-binding</keyword>
<keyword evidence="5 6" id="KW-0505">Motor protein</keyword>
<dbReference type="PROSITE" id="PS00411">
    <property type="entry name" value="KINESIN_MOTOR_1"/>
    <property type="match status" value="1"/>
</dbReference>
<dbReference type="GO" id="GO:0030473">
    <property type="term" value="P:nuclear migration along microtubule"/>
    <property type="evidence" value="ECO:0007669"/>
    <property type="project" value="EnsemblFungi"/>
</dbReference>
<feature type="domain" description="Kinesin motor" evidence="10">
    <location>
        <begin position="117"/>
        <end position="440"/>
    </location>
</feature>
<reference evidence="11 12" key="1">
    <citation type="journal article" date="2009" name="Nature">
        <title>Evolution of pathogenicity and sexual reproduction in eight Candida genomes.</title>
        <authorList>
            <person name="Butler G."/>
            <person name="Rasmussen M.D."/>
            <person name="Lin M.F."/>
            <person name="Santos M.A."/>
            <person name="Sakthikumar S."/>
            <person name="Munro C.A."/>
            <person name="Rheinbay E."/>
            <person name="Grabherr M."/>
            <person name="Forche A."/>
            <person name="Reedy J.L."/>
            <person name="Agrafioti I."/>
            <person name="Arnaud M.B."/>
            <person name="Bates S."/>
            <person name="Brown A.J."/>
            <person name="Brunke S."/>
            <person name="Costanzo M.C."/>
            <person name="Fitzpatrick D.A."/>
            <person name="de Groot P.W."/>
            <person name="Harris D."/>
            <person name="Hoyer L.L."/>
            <person name="Hube B."/>
            <person name="Klis F.M."/>
            <person name="Kodira C."/>
            <person name="Lennard N."/>
            <person name="Logue M.E."/>
            <person name="Martin R."/>
            <person name="Neiman A.M."/>
            <person name="Nikolaou E."/>
            <person name="Quail M.A."/>
            <person name="Quinn J."/>
            <person name="Santos M.C."/>
            <person name="Schmitzberger F.F."/>
            <person name="Sherlock G."/>
            <person name="Shah P."/>
            <person name="Silverstein K.A."/>
            <person name="Skrzypek M.S."/>
            <person name="Soll D."/>
            <person name="Staggs R."/>
            <person name="Stansfield I."/>
            <person name="Stumpf M.P."/>
            <person name="Sudbery P.E."/>
            <person name="Srikantha T."/>
            <person name="Zeng Q."/>
            <person name="Berman J."/>
            <person name="Berriman M."/>
            <person name="Heitman J."/>
            <person name="Gow N.A."/>
            <person name="Lorenz M.C."/>
            <person name="Birren B.W."/>
            <person name="Kellis M."/>
            <person name="Cuomo C.A."/>
        </authorList>
    </citation>
    <scope>NUCLEOTIDE SEQUENCE [LARGE SCALE GENOMIC DNA]</scope>
    <source>
        <strain evidence="12">ATCC 6260 / CBS 566 / DSM 6381 / JCM 1539 / NBRC 10279 / NRRL Y-324</strain>
    </source>
</reference>
<feature type="binding site" evidence="6">
    <location>
        <begin position="195"/>
        <end position="202"/>
    </location>
    <ligand>
        <name>ATP</name>
        <dbReference type="ChEBI" id="CHEBI:30616"/>
    </ligand>
</feature>
<dbReference type="InParanoid" id="A5DJX9"/>
<dbReference type="STRING" id="294746.A5DJX9"/>
<dbReference type="AlphaFoldDB" id="A5DJX9"/>
<evidence type="ECO:0000256" key="6">
    <source>
        <dbReference type="PROSITE-ProRule" id="PRU00283"/>
    </source>
</evidence>
<evidence type="ECO:0000256" key="5">
    <source>
        <dbReference type="ARBA" id="ARBA00023175"/>
    </source>
</evidence>
<evidence type="ECO:0000256" key="9">
    <source>
        <dbReference type="SAM" id="MobiDB-lite"/>
    </source>
</evidence>
<evidence type="ECO:0000256" key="1">
    <source>
        <dbReference type="ARBA" id="ARBA00022701"/>
    </source>
</evidence>
<evidence type="ECO:0000313" key="11">
    <source>
        <dbReference type="EMBL" id="EDK39482.2"/>
    </source>
</evidence>
<evidence type="ECO:0000256" key="8">
    <source>
        <dbReference type="SAM" id="Coils"/>
    </source>
</evidence>
<evidence type="ECO:0000256" key="2">
    <source>
        <dbReference type="ARBA" id="ARBA00022741"/>
    </source>
</evidence>
<feature type="compositionally biased region" description="Polar residues" evidence="9">
    <location>
        <begin position="100"/>
        <end position="109"/>
    </location>
</feature>
<dbReference type="InterPro" id="IPR027640">
    <property type="entry name" value="Kinesin-like_fam"/>
</dbReference>
<dbReference type="InterPro" id="IPR001752">
    <property type="entry name" value="Kinesin_motor_dom"/>
</dbReference>
<keyword evidence="4 8" id="KW-0175">Coiled coil</keyword>
<feature type="compositionally biased region" description="Low complexity" evidence="9">
    <location>
        <begin position="41"/>
        <end position="54"/>
    </location>
</feature>
<evidence type="ECO:0000256" key="4">
    <source>
        <dbReference type="ARBA" id="ARBA00023054"/>
    </source>
</evidence>
<evidence type="ECO:0000256" key="3">
    <source>
        <dbReference type="ARBA" id="ARBA00022840"/>
    </source>
</evidence>
<dbReference type="GO" id="GO:1903754">
    <property type="term" value="C:cortical microtubule plus-end"/>
    <property type="evidence" value="ECO:0007669"/>
    <property type="project" value="EnsemblFungi"/>
</dbReference>
<dbReference type="OrthoDB" id="3176171at2759"/>
<feature type="compositionally biased region" description="Low complexity" evidence="9">
    <location>
        <begin position="84"/>
        <end position="99"/>
    </location>
</feature>
<dbReference type="InterPro" id="IPR019821">
    <property type="entry name" value="Kinesin_motor_CS"/>
</dbReference>
<feature type="region of interest" description="Disordered" evidence="9">
    <location>
        <begin position="635"/>
        <end position="666"/>
    </location>
</feature>
<keyword evidence="12" id="KW-1185">Reference proteome</keyword>
<dbReference type="PRINTS" id="PR00380">
    <property type="entry name" value="KINESINHEAVY"/>
</dbReference>
<dbReference type="GO" id="GO:0046785">
    <property type="term" value="P:microtubule polymerization"/>
    <property type="evidence" value="ECO:0007669"/>
    <property type="project" value="EnsemblFungi"/>
</dbReference>
<dbReference type="GeneID" id="5125907"/>